<keyword evidence="1 7" id="KW-0831">Ubiquinone biosynthesis</keyword>
<comment type="catalytic activity">
    <reaction evidence="7">
        <text>a 4-hydroxy-3-methoxy-5-(all-trans-polyprenyl)benzoate + H(+) = a 2-methoxy-6-(all-trans-polyprenyl)phenol + CO2</text>
        <dbReference type="Rhea" id="RHEA:81179"/>
        <dbReference type="Rhea" id="RHEA-COMP:9551"/>
        <dbReference type="Rhea" id="RHEA-COMP:10931"/>
        <dbReference type="ChEBI" id="CHEBI:15378"/>
        <dbReference type="ChEBI" id="CHEBI:16526"/>
        <dbReference type="ChEBI" id="CHEBI:62731"/>
        <dbReference type="ChEBI" id="CHEBI:84443"/>
        <dbReference type="EC" id="4.1.1.130"/>
    </reaction>
</comment>
<dbReference type="OrthoDB" id="4249at2759"/>
<dbReference type="AlphaFoldDB" id="A0A1U7LPW0"/>
<proteinExistence type="inferred from homology"/>
<evidence type="ECO:0000256" key="3">
    <source>
        <dbReference type="ARBA" id="ARBA00023128"/>
    </source>
</evidence>
<dbReference type="InterPro" id="IPR027540">
    <property type="entry name" value="Coq4_euk"/>
</dbReference>
<evidence type="ECO:0000256" key="6">
    <source>
        <dbReference type="ARBA" id="ARBA00081568"/>
    </source>
</evidence>
<dbReference type="GO" id="GO:0008270">
    <property type="term" value="F:zinc ion binding"/>
    <property type="evidence" value="ECO:0007669"/>
    <property type="project" value="UniProtKB-UniRule"/>
</dbReference>
<comment type="similarity">
    <text evidence="7">Belongs to the COQ4 family.</text>
</comment>
<comment type="function">
    <text evidence="7">Lyase that catalyzes the C1-decarboxylation of 4-hydroxy-3-methoxy-5-(all-trans-polyprenyl)benzoic acid into 2-methoxy-6-(all-trans-polyprenyl)phenol during ubiquinone biosynthesis.</text>
</comment>
<evidence type="ECO:0000256" key="2">
    <source>
        <dbReference type="ARBA" id="ARBA00022792"/>
    </source>
</evidence>
<dbReference type="OMA" id="YYERHFH"/>
<dbReference type="Proteomes" id="UP000186594">
    <property type="component" value="Unassembled WGS sequence"/>
</dbReference>
<feature type="binding site" evidence="7">
    <location>
        <position position="147"/>
    </location>
    <ligand>
        <name>Zn(2+)</name>
        <dbReference type="ChEBI" id="CHEBI:29105"/>
    </ligand>
</feature>
<keyword evidence="3 7" id="KW-0496">Mitochondrion</keyword>
<comment type="cofactor">
    <cofactor evidence="7">
        <name>Zn(2+)</name>
        <dbReference type="ChEBI" id="CHEBI:29105"/>
    </cofactor>
</comment>
<dbReference type="GO" id="GO:0120539">
    <property type="term" value="F:4-hydroxy-3-methoxy-5-polyprenylbenzoate decarboxylase activity"/>
    <property type="evidence" value="ECO:0007669"/>
    <property type="project" value="UniProtKB-EC"/>
</dbReference>
<evidence type="ECO:0000256" key="1">
    <source>
        <dbReference type="ARBA" id="ARBA00022688"/>
    </source>
</evidence>
<evidence type="ECO:0000256" key="5">
    <source>
        <dbReference type="ARBA" id="ARBA00023239"/>
    </source>
</evidence>
<comment type="pathway">
    <text evidence="7">Cofactor biosynthesis; ubiquinone biosynthesis.</text>
</comment>
<evidence type="ECO:0000256" key="4">
    <source>
        <dbReference type="ARBA" id="ARBA00023136"/>
    </source>
</evidence>
<evidence type="ECO:0000313" key="9">
    <source>
        <dbReference type="Proteomes" id="UP000186594"/>
    </source>
</evidence>
<keyword evidence="9" id="KW-1185">Reference proteome</keyword>
<evidence type="ECO:0000313" key="8">
    <source>
        <dbReference type="EMBL" id="OLL24710.1"/>
    </source>
</evidence>
<name>A0A1U7LPW0_NEOID</name>
<dbReference type="InterPro" id="IPR007715">
    <property type="entry name" value="Coq4"/>
</dbReference>
<keyword evidence="2 7" id="KW-0999">Mitochondrion inner membrane</keyword>
<evidence type="ECO:0000256" key="7">
    <source>
        <dbReference type="HAMAP-Rule" id="MF_03111"/>
    </source>
</evidence>
<dbReference type="EMBL" id="LXFE01000664">
    <property type="protein sequence ID" value="OLL24710.1"/>
    <property type="molecule type" value="Genomic_DNA"/>
</dbReference>
<keyword evidence="7" id="KW-0862">Zinc</keyword>
<dbReference type="GO" id="GO:0031314">
    <property type="term" value="C:extrinsic component of mitochondrial inner membrane"/>
    <property type="evidence" value="ECO:0007669"/>
    <property type="project" value="UniProtKB-UniRule"/>
</dbReference>
<dbReference type="STRING" id="1198029.A0A1U7LPW0"/>
<dbReference type="PANTHER" id="PTHR12922">
    <property type="entry name" value="UBIQUINONE BIOSYNTHESIS PROTEIN"/>
    <property type="match status" value="1"/>
</dbReference>
<keyword evidence="4 7" id="KW-0472">Membrane</keyword>
<dbReference type="UniPathway" id="UPA00232"/>
<dbReference type="Pfam" id="PF05019">
    <property type="entry name" value="Coq4"/>
    <property type="match status" value="1"/>
</dbReference>
<reference evidence="8 9" key="1">
    <citation type="submission" date="2016-04" db="EMBL/GenBank/DDBJ databases">
        <title>Evolutionary innovation and constraint leading to complex multicellularity in the Ascomycota.</title>
        <authorList>
            <person name="Cisse O."/>
            <person name="Nguyen A."/>
            <person name="Hewitt D.A."/>
            <person name="Jedd G."/>
            <person name="Stajich J.E."/>
        </authorList>
    </citation>
    <scope>NUCLEOTIDE SEQUENCE [LARGE SCALE GENOMIC DNA]</scope>
    <source>
        <strain evidence="8 9">DAH-3</strain>
    </source>
</reference>
<dbReference type="HAMAP" id="MF_03111">
    <property type="entry name" value="Coq4"/>
    <property type="match status" value="1"/>
</dbReference>
<feature type="binding site" evidence="7">
    <location>
        <position position="162"/>
    </location>
    <ligand>
        <name>Zn(2+)</name>
        <dbReference type="ChEBI" id="CHEBI:29105"/>
    </ligand>
</feature>
<comment type="subunit">
    <text evidence="7">Component of a multi-subunit COQ enzyme complex, composed of at least COQ3, COQ4, COQ5, COQ6, COQ7 and COQ9.</text>
</comment>
<organism evidence="8 9">
    <name type="scientific">Neolecta irregularis (strain DAH-3)</name>
    <dbReference type="NCBI Taxonomy" id="1198029"/>
    <lineage>
        <taxon>Eukaryota</taxon>
        <taxon>Fungi</taxon>
        <taxon>Dikarya</taxon>
        <taxon>Ascomycota</taxon>
        <taxon>Taphrinomycotina</taxon>
        <taxon>Neolectales</taxon>
        <taxon>Neolectaceae</taxon>
        <taxon>Neolecta</taxon>
    </lineage>
</organism>
<comment type="caution">
    <text evidence="8">The sequence shown here is derived from an EMBL/GenBank/DDBJ whole genome shotgun (WGS) entry which is preliminary data.</text>
</comment>
<dbReference type="PANTHER" id="PTHR12922:SF7">
    <property type="entry name" value="UBIQUINONE BIOSYNTHESIS PROTEIN COQ4 HOMOLOG, MITOCHONDRIAL"/>
    <property type="match status" value="1"/>
</dbReference>
<sequence length="253" mass="28920">MNSRRFLSLCPIPSRSPSLYPGHVPLSLPERIMLAIGSAVMSLYNPRRADMIAALSEATCSPFFIQALHRDMLSTKSGRRVLRDRPRITSASLNLPKLRSLPAGSVGKEYVNWLDVEHVSPDTRTPVRYIDDPELAYVMQRHRESHDFYHAITGLPVFIEGEIALKWFEWCNMRLPVAALSALFAPLKLPSPARRRLREIYIPWAVRNGLKANSLIDVYWEEEIENSADELRARLGIERPPDLRNLRRETKGP</sequence>
<comment type="subcellular location">
    <subcellularLocation>
        <location evidence="7">Mitochondrion inner membrane</location>
        <topology evidence="7">Peripheral membrane protein</topology>
        <orientation evidence="7">Matrix side</orientation>
    </subcellularLocation>
</comment>
<keyword evidence="7" id="KW-0479">Metal-binding</keyword>
<feature type="binding site" evidence="7">
    <location>
        <position position="146"/>
    </location>
    <ligand>
        <name>Zn(2+)</name>
        <dbReference type="ChEBI" id="CHEBI:29105"/>
    </ligand>
</feature>
<gene>
    <name evidence="7" type="primary">COQ4</name>
    <name evidence="8" type="ORF">NEOLI_004991</name>
</gene>
<feature type="binding site" evidence="7">
    <location>
        <position position="150"/>
    </location>
    <ligand>
        <name>Zn(2+)</name>
        <dbReference type="ChEBI" id="CHEBI:29105"/>
    </ligand>
</feature>
<protein>
    <recommendedName>
        <fullName evidence="6">4-hydroxy-3-methoxy-5-polyprenylbenzoate decarboxylase</fullName>
    </recommendedName>
</protein>
<keyword evidence="5 7" id="KW-0456">Lyase</keyword>
<accession>A0A1U7LPW0</accession>
<keyword evidence="8" id="KW-0830">Ubiquinone</keyword>